<name>A0A5E8CHY6_9ZZZZ</name>
<keyword evidence="1" id="KW-1133">Transmembrane helix</keyword>
<dbReference type="EMBL" id="CABVLZ010000003">
    <property type="protein sequence ID" value="VVU94983.1"/>
    <property type="molecule type" value="Genomic_DNA"/>
</dbReference>
<protein>
    <submittedName>
        <fullName evidence="2">Uncharacterized protein</fullName>
    </submittedName>
</protein>
<dbReference type="AlphaFoldDB" id="A0A5E8CHY6"/>
<evidence type="ECO:0000313" key="2">
    <source>
        <dbReference type="EMBL" id="VVU94983.1"/>
    </source>
</evidence>
<keyword evidence="1" id="KW-0472">Membrane</keyword>
<evidence type="ECO:0000256" key="1">
    <source>
        <dbReference type="SAM" id="Phobius"/>
    </source>
</evidence>
<proteinExistence type="predicted"/>
<reference evidence="2" key="1">
    <citation type="submission" date="2019-09" db="EMBL/GenBank/DDBJ databases">
        <authorList>
            <person name="Needham M D."/>
        </authorList>
    </citation>
    <scope>NUCLEOTIDE SEQUENCE</scope>
</reference>
<accession>A0A5E8CHY6</accession>
<organism evidence="2">
    <name type="scientific">seawater metagenome</name>
    <dbReference type="NCBI Taxonomy" id="1561972"/>
    <lineage>
        <taxon>unclassified sequences</taxon>
        <taxon>metagenomes</taxon>
        <taxon>ecological metagenomes</taxon>
    </lineage>
</organism>
<feature type="transmembrane region" description="Helical" evidence="1">
    <location>
        <begin position="43"/>
        <end position="62"/>
    </location>
</feature>
<sequence>MNYLALIVCYIQVKFDRCIDYLIPYSNILIYEKSTHKIYNFKYLYYVFYTLLKLLNFFVRCLRFEIIINNKMKHYNVVYQFNEKIYLSDKFIINGPKEKEEIRGQIIDDVQICLNNNMEINITNIIKKYSNNFPILLFLITNNYNPILVKYFSIKYFDLTKGMNIKKKNANEYLEKSIYDLFNL</sequence>
<gene>
    <name evidence="2" type="ORF">CPAV1605_708</name>
</gene>
<keyword evidence="1" id="KW-0812">Transmembrane</keyword>